<keyword evidence="4" id="KW-1185">Reference proteome</keyword>
<dbReference type="PANTHER" id="PTHR24182">
    <property type="entry name" value="ANKYRIN REPEAT AND SOCS BOX CONTAINING 4"/>
    <property type="match status" value="1"/>
</dbReference>
<dbReference type="SUPFAM" id="SSF48403">
    <property type="entry name" value="Ankyrin repeat"/>
    <property type="match status" value="1"/>
</dbReference>
<dbReference type="Gene3D" id="1.25.40.20">
    <property type="entry name" value="Ankyrin repeat-containing domain"/>
    <property type="match status" value="1"/>
</dbReference>
<proteinExistence type="predicted"/>
<evidence type="ECO:0000313" key="4">
    <source>
        <dbReference type="Proteomes" id="UP000001542"/>
    </source>
</evidence>
<feature type="domain" description="DUF3447" evidence="2">
    <location>
        <begin position="192"/>
        <end position="267"/>
    </location>
</feature>
<evidence type="ECO:0000259" key="2">
    <source>
        <dbReference type="Pfam" id="PF11929"/>
    </source>
</evidence>
<keyword evidence="1" id="KW-0040">ANK repeat</keyword>
<feature type="repeat" description="ANK" evidence="1">
    <location>
        <begin position="415"/>
        <end position="462"/>
    </location>
</feature>
<dbReference type="PROSITE" id="PS50297">
    <property type="entry name" value="ANK_REP_REGION"/>
    <property type="match status" value="2"/>
</dbReference>
<dbReference type="eggNOG" id="KOG4177">
    <property type="taxonomic scope" value="Eukaryota"/>
</dbReference>
<dbReference type="InterPro" id="IPR002110">
    <property type="entry name" value="Ankyrin_rpt"/>
</dbReference>
<dbReference type="SMR" id="A2E3B7"/>
<feature type="repeat" description="ANK" evidence="1">
    <location>
        <begin position="382"/>
        <end position="414"/>
    </location>
</feature>
<name>A2E3B7_TRIV3</name>
<dbReference type="VEuPathDB" id="TrichDB:TVAG_221610"/>
<feature type="repeat" description="ANK" evidence="1">
    <location>
        <begin position="316"/>
        <end position="348"/>
    </location>
</feature>
<sequence>MPMCKEYSETILSLYKLNTFDDEVIDKICNDITKNLIQTKYFTPIQIISKICKICIYNNRFIKSYWKIFKQIFDKFHPKPKNDIGYIYDYFIHCESGIHFNEEDQKYFEQNRPSYDIPYEYSIYRAMMDDDKISFIQFIERNDFDVYEKRRCIFYPLRDTYDHNDYCDDYSLLELCCYHGAAKCFKLLMTKFNPNITRQCLQFSFLGGNPEIMNECLKQLAPDEKCMKYAIISHNIDFVTFLMNEYSLEINLELCRKYNNIDAFLVYLDQTNDINKCFAFSPCFCIPSLCDYLLTHGANIDAKSLDGINYNRDKYFSHAALYYALRYGNENVLELFISKGINIYEKDQHERSALHIAVIFNRLELLKILLPYFENINVKDKFSMTPLYYSVVMNDIQSTNYLICNGADINTLDKQKRTPLHIACSNTNYICVGFHSYGVVANKCDIVKLLIQHGAVLNLKDQFDRTALYYASESQDISALLISNGAI</sequence>
<reference evidence="3" key="1">
    <citation type="submission" date="2006-10" db="EMBL/GenBank/DDBJ databases">
        <authorList>
            <person name="Amadeo P."/>
            <person name="Zhao Q."/>
            <person name="Wortman J."/>
            <person name="Fraser-Liggett C."/>
            <person name="Carlton J."/>
        </authorList>
    </citation>
    <scope>NUCLEOTIDE SEQUENCE</scope>
    <source>
        <strain evidence="3">G3</strain>
    </source>
</reference>
<dbReference type="InterPro" id="IPR020683">
    <property type="entry name" value="DUF3447"/>
</dbReference>
<evidence type="ECO:0000256" key="1">
    <source>
        <dbReference type="PROSITE-ProRule" id="PRU00023"/>
    </source>
</evidence>
<feature type="repeat" description="ANK" evidence="1">
    <location>
        <begin position="349"/>
        <end position="381"/>
    </location>
</feature>
<dbReference type="STRING" id="5722.A2E3B7"/>
<dbReference type="InterPro" id="IPR036770">
    <property type="entry name" value="Ankyrin_rpt-contain_sf"/>
</dbReference>
<dbReference type="PANTHER" id="PTHR24182:SF13">
    <property type="entry name" value="LD18443P"/>
    <property type="match status" value="1"/>
</dbReference>
<dbReference type="Pfam" id="PF12796">
    <property type="entry name" value="Ank_2"/>
    <property type="match status" value="1"/>
</dbReference>
<organism evidence="3 4">
    <name type="scientific">Trichomonas vaginalis (strain ATCC PRA-98 / G3)</name>
    <dbReference type="NCBI Taxonomy" id="412133"/>
    <lineage>
        <taxon>Eukaryota</taxon>
        <taxon>Metamonada</taxon>
        <taxon>Parabasalia</taxon>
        <taxon>Trichomonadida</taxon>
        <taxon>Trichomonadidae</taxon>
        <taxon>Trichomonas</taxon>
    </lineage>
</organism>
<gene>
    <name evidence="3" type="ORF">TVAG_221610</name>
</gene>
<dbReference type="Proteomes" id="UP000001542">
    <property type="component" value="Unassembled WGS sequence"/>
</dbReference>
<evidence type="ECO:0000313" key="3">
    <source>
        <dbReference type="EMBL" id="EAY12808.1"/>
    </source>
</evidence>
<dbReference type="OrthoDB" id="340620at2759"/>
<dbReference type="Pfam" id="PF11929">
    <property type="entry name" value="DUF3447"/>
    <property type="match status" value="1"/>
</dbReference>
<dbReference type="EMBL" id="DS113295">
    <property type="protein sequence ID" value="EAY12808.1"/>
    <property type="molecule type" value="Genomic_DNA"/>
</dbReference>
<dbReference type="PROSITE" id="PS50088">
    <property type="entry name" value="ANK_REPEAT"/>
    <property type="match status" value="4"/>
</dbReference>
<protein>
    <recommendedName>
        <fullName evidence="2">DUF3447 domain-containing protein</fullName>
    </recommendedName>
</protein>
<dbReference type="VEuPathDB" id="TrichDB:TVAGG3_0970130"/>
<reference evidence="3" key="2">
    <citation type="journal article" date="2007" name="Science">
        <title>Draft genome sequence of the sexually transmitted pathogen Trichomonas vaginalis.</title>
        <authorList>
            <person name="Carlton J.M."/>
            <person name="Hirt R.P."/>
            <person name="Silva J.C."/>
            <person name="Delcher A.L."/>
            <person name="Schatz M."/>
            <person name="Zhao Q."/>
            <person name="Wortman J.R."/>
            <person name="Bidwell S.L."/>
            <person name="Alsmark U.C.M."/>
            <person name="Besteiro S."/>
            <person name="Sicheritz-Ponten T."/>
            <person name="Noel C.J."/>
            <person name="Dacks J.B."/>
            <person name="Foster P.G."/>
            <person name="Simillion C."/>
            <person name="Van de Peer Y."/>
            <person name="Miranda-Saavedra D."/>
            <person name="Barton G.J."/>
            <person name="Westrop G.D."/>
            <person name="Mueller S."/>
            <person name="Dessi D."/>
            <person name="Fiori P.L."/>
            <person name="Ren Q."/>
            <person name="Paulsen I."/>
            <person name="Zhang H."/>
            <person name="Bastida-Corcuera F.D."/>
            <person name="Simoes-Barbosa A."/>
            <person name="Brown M.T."/>
            <person name="Hayes R.D."/>
            <person name="Mukherjee M."/>
            <person name="Okumura C.Y."/>
            <person name="Schneider R."/>
            <person name="Smith A.J."/>
            <person name="Vanacova S."/>
            <person name="Villalvazo M."/>
            <person name="Haas B.J."/>
            <person name="Pertea M."/>
            <person name="Feldblyum T.V."/>
            <person name="Utterback T.R."/>
            <person name="Shu C.L."/>
            <person name="Osoegawa K."/>
            <person name="de Jong P.J."/>
            <person name="Hrdy I."/>
            <person name="Horvathova L."/>
            <person name="Zubacova Z."/>
            <person name="Dolezal P."/>
            <person name="Malik S.B."/>
            <person name="Logsdon J.M. Jr."/>
            <person name="Henze K."/>
            <person name="Gupta A."/>
            <person name="Wang C.C."/>
            <person name="Dunne R.L."/>
            <person name="Upcroft J.A."/>
            <person name="Upcroft P."/>
            <person name="White O."/>
            <person name="Salzberg S.L."/>
            <person name="Tang P."/>
            <person name="Chiu C.-H."/>
            <person name="Lee Y.-S."/>
            <person name="Embley T.M."/>
            <person name="Coombs G.H."/>
            <person name="Mottram J.C."/>
            <person name="Tachezy J."/>
            <person name="Fraser-Liggett C.M."/>
            <person name="Johnson P.J."/>
        </authorList>
    </citation>
    <scope>NUCLEOTIDE SEQUENCE [LARGE SCALE GENOMIC DNA]</scope>
    <source>
        <strain evidence="3">G3</strain>
    </source>
</reference>
<dbReference type="InParanoid" id="A2E3B7"/>
<dbReference type="KEGG" id="tva:4770771"/>
<dbReference type="SMART" id="SM00248">
    <property type="entry name" value="ANK"/>
    <property type="match status" value="6"/>
</dbReference>
<accession>A2E3B7</accession>
<dbReference type="AlphaFoldDB" id="A2E3B7"/>
<dbReference type="RefSeq" id="XP_001325031.1">
    <property type="nucleotide sequence ID" value="XM_001324996.1"/>
</dbReference>